<organism evidence="2 3">
    <name type="scientific">Pseudaquabacterium terrae</name>
    <dbReference type="NCBI Taxonomy" id="2732868"/>
    <lineage>
        <taxon>Bacteria</taxon>
        <taxon>Pseudomonadati</taxon>
        <taxon>Pseudomonadota</taxon>
        <taxon>Betaproteobacteria</taxon>
        <taxon>Burkholderiales</taxon>
        <taxon>Sphaerotilaceae</taxon>
        <taxon>Pseudaquabacterium</taxon>
    </lineage>
</organism>
<evidence type="ECO:0000313" key="3">
    <source>
        <dbReference type="Proteomes" id="UP000737171"/>
    </source>
</evidence>
<keyword evidence="3" id="KW-1185">Reference proteome</keyword>
<accession>A0ABX2EEQ7</accession>
<comment type="caution">
    <text evidence="2">The sequence shown here is derived from an EMBL/GenBank/DDBJ whole genome shotgun (WGS) entry which is preliminary data.</text>
</comment>
<dbReference type="Proteomes" id="UP000737171">
    <property type="component" value="Unassembled WGS sequence"/>
</dbReference>
<protein>
    <submittedName>
        <fullName evidence="2">Uncharacterized protein</fullName>
    </submittedName>
</protein>
<dbReference type="EMBL" id="JABRWJ010000002">
    <property type="protein sequence ID" value="NRF67099.1"/>
    <property type="molecule type" value="Genomic_DNA"/>
</dbReference>
<feature type="signal peptide" evidence="1">
    <location>
        <begin position="1"/>
        <end position="24"/>
    </location>
</feature>
<reference evidence="2 3" key="1">
    <citation type="submission" date="2020-05" db="EMBL/GenBank/DDBJ databases">
        <title>Aquincola sp. isolate from soil.</title>
        <authorList>
            <person name="Han J."/>
            <person name="Kim D.-U."/>
        </authorList>
    </citation>
    <scope>NUCLEOTIDE SEQUENCE [LARGE SCALE GENOMIC DNA]</scope>
    <source>
        <strain evidence="2 3">S2</strain>
    </source>
</reference>
<gene>
    <name evidence="2" type="ORF">HLB44_08910</name>
</gene>
<evidence type="ECO:0000313" key="2">
    <source>
        <dbReference type="EMBL" id="NRF67099.1"/>
    </source>
</evidence>
<name>A0ABX2EEQ7_9BURK</name>
<sequence>MRWPPKLWLVAFAVALPLSAPFAAAPAAAVKQTVCTVTVNSADEKEAFRRYLPAAKYQFVELVERDRPDWLASACRAAIACDVLIISGHYDGSNEFFSDRLETREFLPVDELERVSCSDSCPGLFARLKEVHLFGCNTLNTEAQSSASAEIVRSLVREGHSLKEAERHLRWLNAGHGESSRDRMRQVFKDVPVIYGFSSVAPLGPIAASTLSGYFRTSGASEIGQGRPSGRLLGHFAPYAMTVTQGMTDKDPHAATRRDVCQFADDRLSDAKKLGFVRQLLQRQMAEARMHLDRIQRYAKALDNPARRTPEVAQALADIAGDAALRARFLDFARDADQPAVRARMLKVARDFGWLSAEQRWGELALMLVDLQARSAVGVTEVDLACTLNQEHELDGTFQPSATPGGPADDVPHAAVRACLGSAEGRARTLEGLVSPNEAEVQIARAYLRHRPITDATELRRVAAGIARMRASDAQVRALEALGRHYVSDRDILDLLIRLYSQTSSWTVQAAIAGILIRADARSIASPQLVRTLITDRRPSPAGDNMIDALVRRLRSP</sequence>
<feature type="chain" id="PRO_5047544478" evidence="1">
    <location>
        <begin position="25"/>
        <end position="557"/>
    </location>
</feature>
<proteinExistence type="predicted"/>
<evidence type="ECO:0000256" key="1">
    <source>
        <dbReference type="SAM" id="SignalP"/>
    </source>
</evidence>
<keyword evidence="1" id="KW-0732">Signal</keyword>
<dbReference type="RefSeq" id="WP_173122183.1">
    <property type="nucleotide sequence ID" value="NZ_JABRWJ010000002.1"/>
</dbReference>